<name>B4QLP0_DROSI</name>
<sequence length="60" mass="6753">MWHHQLYFPISGSQTPQRSPETTPNQIPINPPPYPNLFLCLGNSRIRDSVVIVLGPLAKD</sequence>
<dbReference type="Proteomes" id="UP000000304">
    <property type="component" value="Chromosome 3L"/>
</dbReference>
<keyword evidence="3" id="KW-1185">Reference proteome</keyword>
<reference evidence="2 3" key="1">
    <citation type="journal article" date="2007" name="Nature">
        <title>Evolution of genes and genomes on the Drosophila phylogeny.</title>
        <authorList>
            <consortium name="Drosophila 12 Genomes Consortium"/>
            <person name="Clark A.G."/>
            <person name="Eisen M.B."/>
            <person name="Smith D.R."/>
            <person name="Bergman C.M."/>
            <person name="Oliver B."/>
            <person name="Markow T.A."/>
            <person name="Kaufman T.C."/>
            <person name="Kellis M."/>
            <person name="Gelbart W."/>
            <person name="Iyer V.N."/>
            <person name="Pollard D.A."/>
            <person name="Sackton T.B."/>
            <person name="Larracuente A.M."/>
            <person name="Singh N.D."/>
            <person name="Abad J.P."/>
            <person name="Abt D.N."/>
            <person name="Adryan B."/>
            <person name="Aguade M."/>
            <person name="Akashi H."/>
            <person name="Anderson W.W."/>
            <person name="Aquadro C.F."/>
            <person name="Ardell D.H."/>
            <person name="Arguello R."/>
            <person name="Artieri C.G."/>
            <person name="Barbash D.A."/>
            <person name="Barker D."/>
            <person name="Barsanti P."/>
            <person name="Batterham P."/>
            <person name="Batzoglou S."/>
            <person name="Begun D."/>
            <person name="Bhutkar A."/>
            <person name="Blanco E."/>
            <person name="Bosak S.A."/>
            <person name="Bradley R.K."/>
            <person name="Brand A.D."/>
            <person name="Brent M.R."/>
            <person name="Brooks A.N."/>
            <person name="Brown R.H."/>
            <person name="Butlin R.K."/>
            <person name="Caggese C."/>
            <person name="Calvi B.R."/>
            <person name="Bernardo de Carvalho A."/>
            <person name="Caspi A."/>
            <person name="Castrezana S."/>
            <person name="Celniker S.E."/>
            <person name="Chang J.L."/>
            <person name="Chapple C."/>
            <person name="Chatterji S."/>
            <person name="Chinwalla A."/>
            <person name="Civetta A."/>
            <person name="Clifton S.W."/>
            <person name="Comeron J.M."/>
            <person name="Costello J.C."/>
            <person name="Coyne J.A."/>
            <person name="Daub J."/>
            <person name="David R.G."/>
            <person name="Delcher A.L."/>
            <person name="Delehaunty K."/>
            <person name="Do C.B."/>
            <person name="Ebling H."/>
            <person name="Edwards K."/>
            <person name="Eickbush T."/>
            <person name="Evans J.D."/>
            <person name="Filipski A."/>
            <person name="Findeiss S."/>
            <person name="Freyhult E."/>
            <person name="Fulton L."/>
            <person name="Fulton R."/>
            <person name="Garcia A.C."/>
            <person name="Gardiner A."/>
            <person name="Garfield D.A."/>
            <person name="Garvin B.E."/>
            <person name="Gibson G."/>
            <person name="Gilbert D."/>
            <person name="Gnerre S."/>
            <person name="Godfrey J."/>
            <person name="Good R."/>
            <person name="Gotea V."/>
            <person name="Gravely B."/>
            <person name="Greenberg A.J."/>
            <person name="Griffiths-Jones S."/>
            <person name="Gross S."/>
            <person name="Guigo R."/>
            <person name="Gustafson E.A."/>
            <person name="Haerty W."/>
            <person name="Hahn M.W."/>
            <person name="Halligan D.L."/>
            <person name="Halpern A.L."/>
            <person name="Halter G.M."/>
            <person name="Han M.V."/>
            <person name="Heger A."/>
            <person name="Hillier L."/>
            <person name="Hinrichs A.S."/>
            <person name="Holmes I."/>
            <person name="Hoskins R.A."/>
            <person name="Hubisz M.J."/>
            <person name="Hultmark D."/>
            <person name="Huntley M.A."/>
            <person name="Jaffe D.B."/>
            <person name="Jagadeeshan S."/>
            <person name="Jeck W.R."/>
            <person name="Johnson J."/>
            <person name="Jones C.D."/>
            <person name="Jordan W.C."/>
            <person name="Karpen G.H."/>
            <person name="Kataoka E."/>
            <person name="Keightley P.D."/>
            <person name="Kheradpour P."/>
            <person name="Kirkness E.F."/>
            <person name="Koerich L.B."/>
            <person name="Kristiansen K."/>
            <person name="Kudrna D."/>
            <person name="Kulathinal R.J."/>
            <person name="Kumar S."/>
            <person name="Kwok R."/>
            <person name="Lander E."/>
            <person name="Langley C.H."/>
            <person name="Lapoint R."/>
            <person name="Lazzaro B.P."/>
            <person name="Lee S.J."/>
            <person name="Levesque L."/>
            <person name="Li R."/>
            <person name="Lin C.F."/>
            <person name="Lin M.F."/>
            <person name="Lindblad-Toh K."/>
            <person name="Llopart A."/>
            <person name="Long M."/>
            <person name="Low L."/>
            <person name="Lozovsky E."/>
            <person name="Lu J."/>
            <person name="Luo M."/>
            <person name="Machado C.A."/>
            <person name="Makalowski W."/>
            <person name="Marzo M."/>
            <person name="Matsuda M."/>
            <person name="Matzkin L."/>
            <person name="McAllister B."/>
            <person name="McBride C.S."/>
            <person name="McKernan B."/>
            <person name="McKernan K."/>
            <person name="Mendez-Lago M."/>
            <person name="Minx P."/>
            <person name="Mollenhauer M.U."/>
            <person name="Montooth K."/>
            <person name="Mount S.M."/>
            <person name="Mu X."/>
            <person name="Myers E."/>
            <person name="Negre B."/>
            <person name="Newfeld S."/>
            <person name="Nielsen R."/>
            <person name="Noor M.A."/>
            <person name="O'Grady P."/>
            <person name="Pachter L."/>
            <person name="Papaceit M."/>
            <person name="Parisi M.J."/>
            <person name="Parisi M."/>
            <person name="Parts L."/>
            <person name="Pedersen J.S."/>
            <person name="Pesole G."/>
            <person name="Phillippy A.M."/>
            <person name="Ponting C.P."/>
            <person name="Pop M."/>
            <person name="Porcelli D."/>
            <person name="Powell J.R."/>
            <person name="Prohaska S."/>
            <person name="Pruitt K."/>
            <person name="Puig M."/>
            <person name="Quesneville H."/>
            <person name="Ram K.R."/>
            <person name="Rand D."/>
            <person name="Rasmussen M.D."/>
            <person name="Reed L.K."/>
            <person name="Reenan R."/>
            <person name="Reily A."/>
            <person name="Remington K.A."/>
            <person name="Rieger T.T."/>
            <person name="Ritchie M.G."/>
            <person name="Robin C."/>
            <person name="Rogers Y.H."/>
            <person name="Rohde C."/>
            <person name="Rozas J."/>
            <person name="Rubenfield M.J."/>
            <person name="Ruiz A."/>
            <person name="Russo S."/>
            <person name="Salzberg S.L."/>
            <person name="Sanchez-Gracia A."/>
            <person name="Saranga D.J."/>
            <person name="Sato H."/>
            <person name="Schaeffer S.W."/>
            <person name="Schatz M.C."/>
            <person name="Schlenke T."/>
            <person name="Schwartz R."/>
            <person name="Segarra C."/>
            <person name="Singh R.S."/>
            <person name="Sirot L."/>
            <person name="Sirota M."/>
            <person name="Sisneros N.B."/>
            <person name="Smith C.D."/>
            <person name="Smith T.F."/>
            <person name="Spieth J."/>
            <person name="Stage D.E."/>
            <person name="Stark A."/>
            <person name="Stephan W."/>
            <person name="Strausberg R.L."/>
            <person name="Strempel S."/>
            <person name="Sturgill D."/>
            <person name="Sutton G."/>
            <person name="Sutton G.G."/>
            <person name="Tao W."/>
            <person name="Teichmann S."/>
            <person name="Tobari Y.N."/>
            <person name="Tomimura Y."/>
            <person name="Tsolas J.M."/>
            <person name="Valente V.L."/>
            <person name="Venter E."/>
            <person name="Venter J.C."/>
            <person name="Vicario S."/>
            <person name="Vieira F.G."/>
            <person name="Vilella A.J."/>
            <person name="Villasante A."/>
            <person name="Walenz B."/>
            <person name="Wang J."/>
            <person name="Wasserman M."/>
            <person name="Watts T."/>
            <person name="Wilson D."/>
            <person name="Wilson R.K."/>
            <person name="Wing R.A."/>
            <person name="Wolfner M.F."/>
            <person name="Wong A."/>
            <person name="Wong G.K."/>
            <person name="Wu C.I."/>
            <person name="Wu G."/>
            <person name="Yamamoto D."/>
            <person name="Yang H.P."/>
            <person name="Yang S.P."/>
            <person name="Yorke J.A."/>
            <person name="Yoshida K."/>
            <person name="Zdobnov E."/>
            <person name="Zhang P."/>
            <person name="Zhang Y."/>
            <person name="Zimin A.V."/>
            <person name="Baldwin J."/>
            <person name="Abdouelleil A."/>
            <person name="Abdulkadir J."/>
            <person name="Abebe A."/>
            <person name="Abera B."/>
            <person name="Abreu J."/>
            <person name="Acer S.C."/>
            <person name="Aftuck L."/>
            <person name="Alexander A."/>
            <person name="An P."/>
            <person name="Anderson E."/>
            <person name="Anderson S."/>
            <person name="Arachi H."/>
            <person name="Azer M."/>
            <person name="Bachantsang P."/>
            <person name="Barry A."/>
            <person name="Bayul T."/>
            <person name="Berlin A."/>
            <person name="Bessette D."/>
            <person name="Bloom T."/>
            <person name="Blye J."/>
            <person name="Boguslavskiy L."/>
            <person name="Bonnet C."/>
            <person name="Boukhgalter B."/>
            <person name="Bourzgui I."/>
            <person name="Brown A."/>
            <person name="Cahill P."/>
            <person name="Channer S."/>
            <person name="Cheshatsang Y."/>
            <person name="Chuda L."/>
            <person name="Citroen M."/>
            <person name="Collymore A."/>
            <person name="Cooke P."/>
            <person name="Costello M."/>
            <person name="D'Aco K."/>
            <person name="Daza R."/>
            <person name="De Haan G."/>
            <person name="DeGray S."/>
            <person name="DeMaso C."/>
            <person name="Dhargay N."/>
            <person name="Dooley K."/>
            <person name="Dooley E."/>
            <person name="Doricent M."/>
            <person name="Dorje P."/>
            <person name="Dorjee K."/>
            <person name="Dupes A."/>
            <person name="Elong R."/>
            <person name="Falk J."/>
            <person name="Farina A."/>
            <person name="Faro S."/>
            <person name="Ferguson D."/>
            <person name="Fisher S."/>
            <person name="Foley C.D."/>
            <person name="Franke A."/>
            <person name="Friedrich D."/>
            <person name="Gadbois L."/>
            <person name="Gearin G."/>
            <person name="Gearin C.R."/>
            <person name="Giannoukos G."/>
            <person name="Goode T."/>
            <person name="Graham J."/>
            <person name="Grandbois E."/>
            <person name="Grewal S."/>
            <person name="Gyaltsen K."/>
            <person name="Hafez N."/>
            <person name="Hagos B."/>
            <person name="Hall J."/>
            <person name="Henson C."/>
            <person name="Hollinger A."/>
            <person name="Honan T."/>
            <person name="Huard M.D."/>
            <person name="Hughes L."/>
            <person name="Hurhula B."/>
            <person name="Husby M.E."/>
            <person name="Kamat A."/>
            <person name="Kanga B."/>
            <person name="Kashin S."/>
            <person name="Khazanovich D."/>
            <person name="Kisner P."/>
            <person name="Lance K."/>
            <person name="Lara M."/>
            <person name="Lee W."/>
            <person name="Lennon N."/>
            <person name="Letendre F."/>
            <person name="LeVine R."/>
            <person name="Lipovsky A."/>
            <person name="Liu X."/>
            <person name="Liu J."/>
            <person name="Liu S."/>
            <person name="Lokyitsang T."/>
            <person name="Lokyitsang Y."/>
            <person name="Lubonja R."/>
            <person name="Lui A."/>
            <person name="MacDonald P."/>
            <person name="Magnisalis V."/>
            <person name="Maru K."/>
            <person name="Matthews C."/>
            <person name="McCusker W."/>
            <person name="McDonough S."/>
            <person name="Mehta T."/>
            <person name="Meldrim J."/>
            <person name="Meneus L."/>
            <person name="Mihai O."/>
            <person name="Mihalev A."/>
            <person name="Mihova T."/>
            <person name="Mittelman R."/>
            <person name="Mlenga V."/>
            <person name="Montmayeur A."/>
            <person name="Mulrain L."/>
            <person name="Navidi A."/>
            <person name="Naylor J."/>
            <person name="Negash T."/>
            <person name="Nguyen T."/>
            <person name="Nguyen N."/>
            <person name="Nicol R."/>
            <person name="Norbu C."/>
            <person name="Norbu N."/>
            <person name="Novod N."/>
            <person name="O'Neill B."/>
            <person name="Osman S."/>
            <person name="Markiewicz E."/>
            <person name="Oyono O.L."/>
            <person name="Patti C."/>
            <person name="Phunkhang P."/>
            <person name="Pierre F."/>
            <person name="Priest M."/>
            <person name="Raghuraman S."/>
            <person name="Rege F."/>
            <person name="Reyes R."/>
            <person name="Rise C."/>
            <person name="Rogov P."/>
            <person name="Ross K."/>
            <person name="Ryan E."/>
            <person name="Settipalli S."/>
            <person name="Shea T."/>
            <person name="Sherpa N."/>
            <person name="Shi L."/>
            <person name="Shih D."/>
            <person name="Sparrow T."/>
            <person name="Spaulding J."/>
            <person name="Stalker J."/>
            <person name="Stange-Thomann N."/>
            <person name="Stavropoulos S."/>
            <person name="Stone C."/>
            <person name="Strader C."/>
            <person name="Tesfaye S."/>
            <person name="Thomson T."/>
            <person name="Thoulutsang Y."/>
            <person name="Thoulutsang D."/>
            <person name="Topham K."/>
            <person name="Topping I."/>
            <person name="Tsamla T."/>
            <person name="Vassiliev H."/>
            <person name="Vo A."/>
            <person name="Wangchuk T."/>
            <person name="Wangdi T."/>
            <person name="Weiand M."/>
            <person name="Wilkinson J."/>
            <person name="Wilson A."/>
            <person name="Yadav S."/>
            <person name="Young G."/>
            <person name="Yu Q."/>
            <person name="Zembek L."/>
            <person name="Zhong D."/>
            <person name="Zimmer A."/>
            <person name="Zwirko Z."/>
            <person name="Jaffe D.B."/>
            <person name="Alvarez P."/>
            <person name="Brockman W."/>
            <person name="Butler J."/>
            <person name="Chin C."/>
            <person name="Gnerre S."/>
            <person name="Grabherr M."/>
            <person name="Kleber M."/>
            <person name="Mauceli E."/>
            <person name="MacCallum I."/>
        </authorList>
    </citation>
    <scope>NUCLEOTIDE SEQUENCE [LARGE SCALE GENOMIC DNA]</scope>
    <source>
        <strain evidence="3">white501</strain>
    </source>
</reference>
<dbReference type="AlphaFoldDB" id="B4QLP0"/>
<evidence type="ECO:0000313" key="2">
    <source>
        <dbReference type="EMBL" id="EDX09700.1"/>
    </source>
</evidence>
<organism evidence="2 3">
    <name type="scientific">Drosophila simulans</name>
    <name type="common">Fruit fly</name>
    <dbReference type="NCBI Taxonomy" id="7240"/>
    <lineage>
        <taxon>Eukaryota</taxon>
        <taxon>Metazoa</taxon>
        <taxon>Ecdysozoa</taxon>
        <taxon>Arthropoda</taxon>
        <taxon>Hexapoda</taxon>
        <taxon>Insecta</taxon>
        <taxon>Pterygota</taxon>
        <taxon>Neoptera</taxon>
        <taxon>Endopterygota</taxon>
        <taxon>Diptera</taxon>
        <taxon>Brachycera</taxon>
        <taxon>Muscomorpha</taxon>
        <taxon>Ephydroidea</taxon>
        <taxon>Drosophilidae</taxon>
        <taxon>Drosophila</taxon>
        <taxon>Sophophora</taxon>
    </lineage>
</organism>
<dbReference type="EMBL" id="CM000363">
    <property type="protein sequence ID" value="EDX09700.1"/>
    <property type="molecule type" value="Genomic_DNA"/>
</dbReference>
<feature type="region of interest" description="Disordered" evidence="1">
    <location>
        <begin position="1"/>
        <end position="30"/>
    </location>
</feature>
<dbReference type="HOGENOM" id="CLU_2944169_0_0_1"/>
<proteinExistence type="predicted"/>
<protein>
    <submittedName>
        <fullName evidence="2">GD14089</fullName>
    </submittedName>
</protein>
<accession>B4QLP0</accession>
<evidence type="ECO:0000256" key="1">
    <source>
        <dbReference type="SAM" id="MobiDB-lite"/>
    </source>
</evidence>
<evidence type="ECO:0000313" key="3">
    <source>
        <dbReference type="Proteomes" id="UP000000304"/>
    </source>
</evidence>
<gene>
    <name evidence="2" type="primary">Dsim\GD14089</name>
    <name evidence="2" type="ORF">Dsim_GD14089</name>
</gene>